<keyword evidence="2" id="KW-1185">Reference proteome</keyword>
<comment type="caution">
    <text evidence="1">The sequence shown here is derived from an EMBL/GenBank/DDBJ whole genome shotgun (WGS) entry which is preliminary data.</text>
</comment>
<reference evidence="1 2" key="1">
    <citation type="submission" date="2023-07" db="EMBL/GenBank/DDBJ databases">
        <title>Genomic Encyclopedia of Type Strains, Phase IV (KMG-IV): sequencing the most valuable type-strain genomes for metagenomic binning, comparative biology and taxonomic classification.</title>
        <authorList>
            <person name="Goeker M."/>
        </authorList>
    </citation>
    <scope>NUCLEOTIDE SEQUENCE [LARGE SCALE GENOMIC DNA]</scope>
    <source>
        <strain evidence="1 2">DSM 16460</strain>
    </source>
</reference>
<accession>A0ABT9VFQ4</accession>
<dbReference type="Pfam" id="PF08830">
    <property type="entry name" value="DUF1806"/>
    <property type="match status" value="1"/>
</dbReference>
<evidence type="ECO:0000313" key="2">
    <source>
        <dbReference type="Proteomes" id="UP001224359"/>
    </source>
</evidence>
<dbReference type="Gene3D" id="2.70.180.10">
    <property type="entry name" value="Hypothetical protein YojF"/>
    <property type="match status" value="1"/>
</dbReference>
<dbReference type="SUPFAM" id="SSF89442">
    <property type="entry name" value="Hypothetical protein YojF"/>
    <property type="match status" value="1"/>
</dbReference>
<evidence type="ECO:0000313" key="1">
    <source>
        <dbReference type="EMBL" id="MDQ0159630.1"/>
    </source>
</evidence>
<gene>
    <name evidence="1" type="ORF">J2S77_001614</name>
</gene>
<organism evidence="1 2">
    <name type="scientific">Alkalibacillus salilacus</name>
    <dbReference type="NCBI Taxonomy" id="284582"/>
    <lineage>
        <taxon>Bacteria</taxon>
        <taxon>Bacillati</taxon>
        <taxon>Bacillota</taxon>
        <taxon>Bacilli</taxon>
        <taxon>Bacillales</taxon>
        <taxon>Bacillaceae</taxon>
        <taxon>Alkalibacillus</taxon>
    </lineage>
</organism>
<protein>
    <recommendedName>
        <fullName evidence="3">DUF1806 family protein</fullName>
    </recommendedName>
</protein>
<name>A0ABT9VFQ4_9BACI</name>
<dbReference type="RefSeq" id="WP_306976257.1">
    <property type="nucleotide sequence ID" value="NZ_JAUSTQ010000005.1"/>
</dbReference>
<dbReference type="Proteomes" id="UP001224359">
    <property type="component" value="Unassembled WGS sequence"/>
</dbReference>
<evidence type="ECO:0008006" key="3">
    <source>
        <dbReference type="Google" id="ProtNLM"/>
    </source>
</evidence>
<dbReference type="EMBL" id="JAUSTQ010000005">
    <property type="protein sequence ID" value="MDQ0159630.1"/>
    <property type="molecule type" value="Genomic_DNA"/>
</dbReference>
<dbReference type="InterPro" id="IPR036492">
    <property type="entry name" value="YojF_sf"/>
</dbReference>
<sequence>MKAIDMENVQTLLDQFANEPVYIHLETTNGAYAKHFDSNAHNVGAYIRNAEITYERGTIVESDGTYRVGLKTNGWIYAEGITDYEMNENDQLLMAGHDGEGRLMVALEISRTPFKM</sequence>
<proteinExistence type="predicted"/>
<dbReference type="InterPro" id="IPR014934">
    <property type="entry name" value="DUF1806"/>
</dbReference>